<dbReference type="EMBL" id="KD148344">
    <property type="protein sequence ID" value="EMS57211.1"/>
    <property type="molecule type" value="Genomic_DNA"/>
</dbReference>
<reference evidence="2" key="1">
    <citation type="journal article" date="2013" name="Nature">
        <title>Draft genome of the wheat A-genome progenitor Triticum urartu.</title>
        <authorList>
            <person name="Ling H.Q."/>
            <person name="Zhao S."/>
            <person name="Liu D."/>
            <person name="Wang J."/>
            <person name="Sun H."/>
            <person name="Zhang C."/>
            <person name="Fan H."/>
            <person name="Li D."/>
            <person name="Dong L."/>
            <person name="Tao Y."/>
            <person name="Gao C."/>
            <person name="Wu H."/>
            <person name="Li Y."/>
            <person name="Cui Y."/>
            <person name="Guo X."/>
            <person name="Zheng S."/>
            <person name="Wang B."/>
            <person name="Yu K."/>
            <person name="Liang Q."/>
            <person name="Yang W."/>
            <person name="Lou X."/>
            <person name="Chen J."/>
            <person name="Feng M."/>
            <person name="Jian J."/>
            <person name="Zhang X."/>
            <person name="Luo G."/>
            <person name="Jiang Y."/>
            <person name="Liu J."/>
            <person name="Wang Z."/>
            <person name="Sha Y."/>
            <person name="Zhang B."/>
            <person name="Wu H."/>
            <person name="Tang D."/>
            <person name="Shen Q."/>
            <person name="Xue P."/>
            <person name="Zou S."/>
            <person name="Wang X."/>
            <person name="Liu X."/>
            <person name="Wang F."/>
            <person name="Yang Y."/>
            <person name="An X."/>
            <person name="Dong Z."/>
            <person name="Zhang K."/>
            <person name="Zhang X."/>
            <person name="Luo M.C."/>
            <person name="Dvorak J."/>
            <person name="Tong Y."/>
            <person name="Wang J."/>
            <person name="Yang H."/>
            <person name="Li Z."/>
            <person name="Wang D."/>
            <person name="Zhang A."/>
            <person name="Wang J."/>
        </authorList>
    </citation>
    <scope>NUCLEOTIDE SEQUENCE</scope>
</reference>
<dbReference type="AlphaFoldDB" id="M7ZC30"/>
<organism evidence="2">
    <name type="scientific">Triticum urartu</name>
    <name type="common">Red wild einkorn</name>
    <name type="synonym">Crithodium urartu</name>
    <dbReference type="NCBI Taxonomy" id="4572"/>
    <lineage>
        <taxon>Eukaryota</taxon>
        <taxon>Viridiplantae</taxon>
        <taxon>Streptophyta</taxon>
        <taxon>Embryophyta</taxon>
        <taxon>Tracheophyta</taxon>
        <taxon>Spermatophyta</taxon>
        <taxon>Magnoliopsida</taxon>
        <taxon>Liliopsida</taxon>
        <taxon>Poales</taxon>
        <taxon>Poaceae</taxon>
        <taxon>BOP clade</taxon>
        <taxon>Pooideae</taxon>
        <taxon>Triticodae</taxon>
        <taxon>Triticeae</taxon>
        <taxon>Triticinae</taxon>
        <taxon>Triticum</taxon>
    </lineage>
</organism>
<accession>M7ZC30</accession>
<sequence length="110" mass="11802">MGEPSEQEDVKEEGCLTPALDLTCGWGGVAGGAARWDWGRCVTAAAVRRWWLGARPPLVGGGRAGAQGAAESNSRGWPCRTSQTPTSAEKGMGERRSSWIRRARGMEEEQ</sequence>
<evidence type="ECO:0000256" key="1">
    <source>
        <dbReference type="SAM" id="MobiDB-lite"/>
    </source>
</evidence>
<feature type="region of interest" description="Disordered" evidence="1">
    <location>
        <begin position="57"/>
        <end position="110"/>
    </location>
</feature>
<name>M7ZC30_TRIUA</name>
<gene>
    <name evidence="2" type="ORF">TRIUR3_33281</name>
</gene>
<evidence type="ECO:0000313" key="2">
    <source>
        <dbReference type="EMBL" id="EMS57211.1"/>
    </source>
</evidence>
<proteinExistence type="predicted"/>
<protein>
    <submittedName>
        <fullName evidence="2">Uncharacterized protein</fullName>
    </submittedName>
</protein>
<feature type="compositionally biased region" description="Polar residues" evidence="1">
    <location>
        <begin position="71"/>
        <end position="87"/>
    </location>
</feature>